<feature type="compositionally biased region" description="Basic and acidic residues" evidence="11">
    <location>
        <begin position="26"/>
        <end position="40"/>
    </location>
</feature>
<feature type="compositionally biased region" description="Low complexity" evidence="11">
    <location>
        <begin position="695"/>
        <end position="705"/>
    </location>
</feature>
<feature type="transmembrane region" description="Helical" evidence="10">
    <location>
        <begin position="737"/>
        <end position="758"/>
    </location>
</feature>
<feature type="transmembrane region" description="Helical" evidence="10">
    <location>
        <begin position="393"/>
        <end position="412"/>
    </location>
</feature>
<name>A0A1Q8V4W5_9ACTO</name>
<feature type="transmembrane region" description="Helical" evidence="10">
    <location>
        <begin position="285"/>
        <end position="304"/>
    </location>
</feature>
<feature type="transmembrane region" description="Helical" evidence="10">
    <location>
        <begin position="142"/>
        <end position="159"/>
    </location>
</feature>
<evidence type="ECO:0000256" key="8">
    <source>
        <dbReference type="ARBA" id="ARBA00023136"/>
    </source>
</evidence>
<dbReference type="UniPathway" id="UPA00378"/>
<comment type="subcellular location">
    <subcellularLocation>
        <location evidence="10">Cell membrane</location>
    </subcellularLocation>
    <subcellularLocation>
        <location evidence="1">Endomembrane system</location>
        <topology evidence="1">Multi-pass membrane protein</topology>
    </subcellularLocation>
</comment>
<feature type="compositionally biased region" description="Polar residues" evidence="11">
    <location>
        <begin position="1"/>
        <end position="14"/>
    </location>
</feature>
<proteinExistence type="inferred from homology"/>
<dbReference type="Pfam" id="PF16192">
    <property type="entry name" value="PMT_4TMC"/>
    <property type="match status" value="1"/>
</dbReference>
<dbReference type="EMBL" id="MSKJ01000032">
    <property type="protein sequence ID" value="OLO43151.1"/>
    <property type="molecule type" value="Genomic_DNA"/>
</dbReference>
<dbReference type="InterPro" id="IPR032421">
    <property type="entry name" value="PMT_4TMC"/>
</dbReference>
<evidence type="ECO:0000256" key="10">
    <source>
        <dbReference type="RuleBase" id="RU367007"/>
    </source>
</evidence>
<dbReference type="Pfam" id="PF02366">
    <property type="entry name" value="PMT"/>
    <property type="match status" value="1"/>
</dbReference>
<evidence type="ECO:0000256" key="1">
    <source>
        <dbReference type="ARBA" id="ARBA00004127"/>
    </source>
</evidence>
<feature type="transmembrane region" description="Helical" evidence="10">
    <location>
        <begin position="325"/>
        <end position="345"/>
    </location>
</feature>
<evidence type="ECO:0000256" key="11">
    <source>
        <dbReference type="SAM" id="MobiDB-lite"/>
    </source>
</evidence>
<evidence type="ECO:0000256" key="6">
    <source>
        <dbReference type="ARBA" id="ARBA00022692"/>
    </source>
</evidence>
<evidence type="ECO:0000256" key="9">
    <source>
        <dbReference type="ARBA" id="ARBA00093617"/>
    </source>
</evidence>
<dbReference type="GO" id="GO:0012505">
    <property type="term" value="C:endomembrane system"/>
    <property type="evidence" value="ECO:0007669"/>
    <property type="project" value="UniProtKB-SubCell"/>
</dbReference>
<evidence type="ECO:0000256" key="7">
    <source>
        <dbReference type="ARBA" id="ARBA00022989"/>
    </source>
</evidence>
<protein>
    <recommendedName>
        <fullName evidence="9 10">Polyprenol-phosphate-mannose--protein mannosyltransferase</fullName>
        <ecNumber evidence="10">2.4.1.-</ecNumber>
    </recommendedName>
</protein>
<keyword evidence="8 10" id="KW-0472">Membrane</keyword>
<evidence type="ECO:0000259" key="12">
    <source>
        <dbReference type="Pfam" id="PF02366"/>
    </source>
</evidence>
<evidence type="ECO:0000256" key="4">
    <source>
        <dbReference type="ARBA" id="ARBA00022676"/>
    </source>
</evidence>
<dbReference type="GO" id="GO:0005886">
    <property type="term" value="C:plasma membrane"/>
    <property type="evidence" value="ECO:0007669"/>
    <property type="project" value="UniProtKB-SubCell"/>
</dbReference>
<evidence type="ECO:0000256" key="2">
    <source>
        <dbReference type="ARBA" id="ARBA00004922"/>
    </source>
</evidence>
<organism evidence="14 15">
    <name type="scientific">Actinomyces oris</name>
    <dbReference type="NCBI Taxonomy" id="544580"/>
    <lineage>
        <taxon>Bacteria</taxon>
        <taxon>Bacillati</taxon>
        <taxon>Actinomycetota</taxon>
        <taxon>Actinomycetes</taxon>
        <taxon>Actinomycetales</taxon>
        <taxon>Actinomycetaceae</taxon>
        <taxon>Actinomyces</taxon>
    </lineage>
</organism>
<feature type="transmembrane region" description="Helical" evidence="10">
    <location>
        <begin position="351"/>
        <end position="372"/>
    </location>
</feature>
<feature type="transmembrane region" description="Helical" evidence="10">
    <location>
        <begin position="564"/>
        <end position="590"/>
    </location>
</feature>
<feature type="region of interest" description="Disordered" evidence="11">
    <location>
        <begin position="649"/>
        <end position="712"/>
    </location>
</feature>
<dbReference type="PANTHER" id="PTHR10050">
    <property type="entry name" value="DOLICHYL-PHOSPHATE-MANNOSE--PROTEIN MANNOSYLTRANSFERASE"/>
    <property type="match status" value="1"/>
</dbReference>
<dbReference type="GO" id="GO:0004169">
    <property type="term" value="F:dolichyl-phosphate-mannose-protein mannosyltransferase activity"/>
    <property type="evidence" value="ECO:0007669"/>
    <property type="project" value="UniProtKB-UniRule"/>
</dbReference>
<keyword evidence="7 10" id="KW-1133">Transmembrane helix</keyword>
<evidence type="ECO:0000256" key="5">
    <source>
        <dbReference type="ARBA" id="ARBA00022679"/>
    </source>
</evidence>
<dbReference type="EC" id="2.4.1.-" evidence="10"/>
<dbReference type="RefSeq" id="WP_075377513.1">
    <property type="nucleotide sequence ID" value="NZ_MSKJ01000032.1"/>
</dbReference>
<feature type="region of interest" description="Disordered" evidence="11">
    <location>
        <begin position="1"/>
        <end position="50"/>
    </location>
</feature>
<dbReference type="Proteomes" id="UP000186857">
    <property type="component" value="Unassembled WGS sequence"/>
</dbReference>
<dbReference type="InterPro" id="IPR027005">
    <property type="entry name" value="PMT-like"/>
</dbReference>
<keyword evidence="5 10" id="KW-0808">Transferase</keyword>
<keyword evidence="6 10" id="KW-0812">Transmembrane</keyword>
<dbReference type="AlphaFoldDB" id="A0A1Q8V4W5"/>
<keyword evidence="4 10" id="KW-0328">Glycosyltransferase</keyword>
<accession>A0A1Q8V4W5</accession>
<evidence type="ECO:0000313" key="15">
    <source>
        <dbReference type="Proteomes" id="UP000186857"/>
    </source>
</evidence>
<evidence type="ECO:0000259" key="13">
    <source>
        <dbReference type="Pfam" id="PF16192"/>
    </source>
</evidence>
<comment type="caution">
    <text evidence="14">The sequence shown here is derived from an EMBL/GenBank/DDBJ whole genome shotgun (WGS) entry which is preliminary data.</text>
</comment>
<comment type="function">
    <text evidence="10">Protein O-mannosyltransferase that catalyzes the transfer of a single mannose residue from a polyprenol phospho-mannosyl lipidic donor to the hydroxyl group of selected serine and threonine residues in acceptor proteins.</text>
</comment>
<comment type="pathway">
    <text evidence="2 10">Protein modification; protein glycosylation.</text>
</comment>
<comment type="similarity">
    <text evidence="3 10">Belongs to the glycosyltransferase 39 family.</text>
</comment>
<feature type="domain" description="ArnT-like N-terminal" evidence="12">
    <location>
        <begin position="211"/>
        <end position="368"/>
    </location>
</feature>
<feature type="domain" description="Protein O-mannosyl-transferase C-terminal four TM" evidence="13">
    <location>
        <begin position="450"/>
        <end position="570"/>
    </location>
</feature>
<feature type="transmembrane region" description="Helical" evidence="10">
    <location>
        <begin position="235"/>
        <end position="255"/>
    </location>
</feature>
<feature type="transmembrane region" description="Helical" evidence="10">
    <location>
        <begin position="517"/>
        <end position="534"/>
    </location>
</feature>
<evidence type="ECO:0000256" key="3">
    <source>
        <dbReference type="ARBA" id="ARBA00007222"/>
    </source>
</evidence>
<feature type="transmembrane region" description="Helical" evidence="10">
    <location>
        <begin position="262"/>
        <end position="279"/>
    </location>
</feature>
<dbReference type="InterPro" id="IPR003342">
    <property type="entry name" value="ArnT-like_N"/>
</dbReference>
<feature type="transmembrane region" description="Helical" evidence="10">
    <location>
        <begin position="541"/>
        <end position="558"/>
    </location>
</feature>
<evidence type="ECO:0000313" key="14">
    <source>
        <dbReference type="EMBL" id="OLO43151.1"/>
    </source>
</evidence>
<keyword evidence="10" id="KW-1003">Cell membrane</keyword>
<dbReference type="PANTHER" id="PTHR10050:SF46">
    <property type="entry name" value="PROTEIN O-MANNOSYL-TRANSFERASE 2"/>
    <property type="match status" value="1"/>
</dbReference>
<dbReference type="OrthoDB" id="9776737at2"/>
<gene>
    <name evidence="14" type="ORF">BKH29_11665</name>
</gene>
<reference evidence="14 15" key="1">
    <citation type="submission" date="2016-12" db="EMBL/GenBank/DDBJ databases">
        <title>Genomic Comparison of strains in the 'Actinomyces naeslundii' Group.</title>
        <authorList>
            <person name="Mughal S.R."/>
            <person name="Do T."/>
            <person name="Gilbert S.C."/>
            <person name="Witherden E.A."/>
            <person name="Didelot X."/>
            <person name="Beighton D."/>
        </authorList>
    </citation>
    <scope>NUCLEOTIDE SEQUENCE [LARGE SCALE GENOMIC DNA]</scope>
    <source>
        <strain evidence="14 15">CCUG 33920</strain>
    </source>
</reference>
<sequence>MTTPSALSPEQSPEQSRDGSSGPDVEQERAQEPAPGRDEATGPAPAEPAIEERTEAELRTLLGLGPVDHEMVVATRLGNSFVDGLVQVIGALLRLVGLKKGPPRAPRLRRWFTSVVTWIIAELIRLPGLFWDMPRAVRVRGWIVTGVVGVIAALLRLIGLNHPKTLMFDEIYYVKDAYSLWRLGYEGSWKDNADAAFAIGDFSKLTDNAAYVVHPQLGKWLIGAGMEVFGPASPFGWRIMPAIAGILTVMLLARLTMRLTRSPLLAGLAGLFLAIDGVALTESRIGLLDVFIGFFATVTLYCLVRDREWSRARLARKMAGTRPGARAPHATFRFWLLAAGIALGLTCSIKWSGLYLVAASGIVVVTWDTLALRRVGARAWFLEGTVAQGVSDFLHMVPAAVAVYVACWWSWFTHPGAYMHGWAESQLKHGGSVPVPWLPGHVNDSVLYNINDFIAYHQRTYEFHVGLAAAHPYQSKPSGWLLQTRPTSFFWQEKAQVPQTCWDGECIQAITSIGNIVIWWSAVVALVAVIIIGVKNRDWRAWVPLIGYLGLYVPWFQYRDRTIFTFYTVAFVPCVVLVLVLALGMASGLLPPLPGSTSAKAQMEALRRGQIGPDIRPWRGVGARFLGFGPQFGRTPVWTPPVVETDPGMYRISTTSTDADDDLESGSDASVTDPRADATQQQTYKELTGYPDLSPPSGTATPASSDDGAPQPAGRRRAWAFLSNWTMAPTWQIRTEGICLIIAVTLLACAAAAFWWPIWTGQTVSRSFWIHHMLLSSWV</sequence>